<name>A0A0F7RZJ5_9BASI</name>
<reference evidence="3" key="1">
    <citation type="submission" date="2014-06" db="EMBL/GenBank/DDBJ databases">
        <authorList>
            <person name="Berkman P.J."/>
        </authorList>
    </citation>
    <scope>NUCLEOTIDE SEQUENCE [LARGE SCALE GENOMIC DNA]</scope>
</reference>
<gene>
    <name evidence="2" type="primary">SSCI79230.1</name>
</gene>
<feature type="chain" id="PRO_5002521945" evidence="1">
    <location>
        <begin position="28"/>
        <end position="132"/>
    </location>
</feature>
<dbReference type="AlphaFoldDB" id="A0A0F7RZJ5"/>
<feature type="signal peptide" evidence="1">
    <location>
        <begin position="1"/>
        <end position="27"/>
    </location>
</feature>
<accession>A0A0F7RZJ5</accession>
<sequence>MARISSVLIMGVMLAMTGALVAHPAHAKPVAQDPITVEEAPLVKHEMADKPVLEKRLLGAAADASVGGLANAHVGVGVDGYPYGYPYGGYPYDGYGYPGYGWPYHHHKWWPHAGVGVGYSPSSPSFPGLWQQ</sequence>
<keyword evidence="1" id="KW-0732">Signal</keyword>
<protein>
    <submittedName>
        <fullName evidence="2">Uncharacterized protein</fullName>
    </submittedName>
</protein>
<proteinExistence type="predicted"/>
<dbReference type="Proteomes" id="UP000242770">
    <property type="component" value="Unassembled WGS sequence"/>
</dbReference>
<evidence type="ECO:0000256" key="1">
    <source>
        <dbReference type="SAM" id="SignalP"/>
    </source>
</evidence>
<evidence type="ECO:0000313" key="3">
    <source>
        <dbReference type="Proteomes" id="UP000242770"/>
    </source>
</evidence>
<organism evidence="2 3">
    <name type="scientific">Sporisorium scitamineum</name>
    <dbReference type="NCBI Taxonomy" id="49012"/>
    <lineage>
        <taxon>Eukaryota</taxon>
        <taxon>Fungi</taxon>
        <taxon>Dikarya</taxon>
        <taxon>Basidiomycota</taxon>
        <taxon>Ustilaginomycotina</taxon>
        <taxon>Ustilaginomycetes</taxon>
        <taxon>Ustilaginales</taxon>
        <taxon>Ustilaginaceae</taxon>
        <taxon>Sporisorium</taxon>
    </lineage>
</organism>
<evidence type="ECO:0000313" key="2">
    <source>
        <dbReference type="EMBL" id="CDS01965.1"/>
    </source>
</evidence>
<keyword evidence="3" id="KW-1185">Reference proteome</keyword>
<dbReference type="EMBL" id="CCFA01004823">
    <property type="protein sequence ID" value="CDS01965.1"/>
    <property type="molecule type" value="Genomic_DNA"/>
</dbReference>